<keyword evidence="7" id="KW-1185">Reference proteome</keyword>
<accession>A0ABS1TAR1</accession>
<keyword evidence="3" id="KW-0808">Transferase</keyword>
<dbReference type="PROSITE" id="PS51095">
    <property type="entry name" value="PTS_EIIA_TYPE_3"/>
    <property type="match status" value="1"/>
</dbReference>
<comment type="caution">
    <text evidence="6">The sequence shown here is derived from an EMBL/GenBank/DDBJ whole genome shotgun (WGS) entry which is preliminary data.</text>
</comment>
<gene>
    <name evidence="6" type="ORF">JK636_11750</name>
</gene>
<organism evidence="6 7">
    <name type="scientific">Clostridium rhizosphaerae</name>
    <dbReference type="NCBI Taxonomy" id="2803861"/>
    <lineage>
        <taxon>Bacteria</taxon>
        <taxon>Bacillati</taxon>
        <taxon>Bacillota</taxon>
        <taxon>Clostridia</taxon>
        <taxon>Eubacteriales</taxon>
        <taxon>Clostridiaceae</taxon>
        <taxon>Clostridium</taxon>
    </lineage>
</organism>
<evidence type="ECO:0000256" key="5">
    <source>
        <dbReference type="PROSITE-ProRule" id="PRU00418"/>
    </source>
</evidence>
<evidence type="ECO:0000256" key="3">
    <source>
        <dbReference type="ARBA" id="ARBA00022679"/>
    </source>
</evidence>
<name>A0ABS1TAR1_9CLOT</name>
<dbReference type="InterPro" id="IPR036542">
    <property type="entry name" value="PTS_IIA_lac/cel_sf"/>
</dbReference>
<evidence type="ECO:0000313" key="6">
    <source>
        <dbReference type="EMBL" id="MBL4936434.1"/>
    </source>
</evidence>
<keyword evidence="2" id="KW-0762">Sugar transport</keyword>
<dbReference type="PIRSF" id="PIRSF000699">
    <property type="entry name" value="PTS_IILac_III"/>
    <property type="match status" value="1"/>
</dbReference>
<dbReference type="RefSeq" id="WP_202749179.1">
    <property type="nucleotide sequence ID" value="NZ_JAESWC010000004.1"/>
</dbReference>
<keyword evidence="1" id="KW-0813">Transport</keyword>
<proteinExistence type="predicted"/>
<feature type="modified residue" description="Phosphohistidine; by HPr" evidence="5">
    <location>
        <position position="73"/>
    </location>
</feature>
<sequence>MEEIIMNLIVNGGDARSRAMMAIHSAKAGEIEKAKEFLEEASEFLHKAHDYQTNLIQNEAAGNKTELSLLMVHAQDHLMNAMTIRDLAQEFVDMYELINNK</sequence>
<dbReference type="PANTHER" id="PTHR34382">
    <property type="entry name" value="PTS SYSTEM N,N'-DIACETYLCHITOBIOSE-SPECIFIC EIIA COMPONENT"/>
    <property type="match status" value="1"/>
</dbReference>
<evidence type="ECO:0000256" key="1">
    <source>
        <dbReference type="ARBA" id="ARBA00022448"/>
    </source>
</evidence>
<evidence type="ECO:0000256" key="2">
    <source>
        <dbReference type="ARBA" id="ARBA00022597"/>
    </source>
</evidence>
<dbReference type="Pfam" id="PF02255">
    <property type="entry name" value="PTS_IIA"/>
    <property type="match status" value="1"/>
</dbReference>
<protein>
    <submittedName>
        <fullName evidence="6">PTS lactose/cellobiose transporter subunit IIA</fullName>
    </submittedName>
</protein>
<keyword evidence="4" id="KW-0598">Phosphotransferase system</keyword>
<reference evidence="6 7" key="1">
    <citation type="submission" date="2021-01" db="EMBL/GenBank/DDBJ databases">
        <title>Genome public.</title>
        <authorList>
            <person name="Liu C."/>
            <person name="Sun Q."/>
        </authorList>
    </citation>
    <scope>NUCLEOTIDE SEQUENCE [LARGE SCALE GENOMIC DNA]</scope>
    <source>
        <strain evidence="6 7">YIM B02515</strain>
    </source>
</reference>
<dbReference type="SUPFAM" id="SSF46973">
    <property type="entry name" value="Enzyme IIa from lactose specific PTS, IIa-lac"/>
    <property type="match status" value="1"/>
</dbReference>
<dbReference type="CDD" id="cd00215">
    <property type="entry name" value="PTS_IIA_lac"/>
    <property type="match status" value="1"/>
</dbReference>
<evidence type="ECO:0000256" key="4">
    <source>
        <dbReference type="ARBA" id="ARBA00022683"/>
    </source>
</evidence>
<evidence type="ECO:0000313" key="7">
    <source>
        <dbReference type="Proteomes" id="UP000632377"/>
    </source>
</evidence>
<dbReference type="EMBL" id="JAESWC010000004">
    <property type="protein sequence ID" value="MBL4936434.1"/>
    <property type="molecule type" value="Genomic_DNA"/>
</dbReference>
<dbReference type="InterPro" id="IPR003188">
    <property type="entry name" value="PTS_IIA_lac/cel"/>
</dbReference>
<dbReference type="Gene3D" id="1.20.58.80">
    <property type="entry name" value="Phosphotransferase system, lactose/cellobiose-type IIA subunit"/>
    <property type="match status" value="1"/>
</dbReference>
<dbReference type="PANTHER" id="PTHR34382:SF7">
    <property type="entry name" value="PTS SYSTEM N,N'-DIACETYLCHITOBIOSE-SPECIFIC EIIA COMPONENT"/>
    <property type="match status" value="1"/>
</dbReference>
<dbReference type="Proteomes" id="UP000632377">
    <property type="component" value="Unassembled WGS sequence"/>
</dbReference>